<proteinExistence type="predicted"/>
<keyword evidence="2" id="KW-1185">Reference proteome</keyword>
<gene>
    <name evidence="1" type="ORF">FWILDA_LOCUS14506</name>
</gene>
<dbReference type="AlphaFoldDB" id="A0A9W4T2N2"/>
<name>A0A9W4T2N2_9GLOM</name>
<evidence type="ECO:0000313" key="2">
    <source>
        <dbReference type="Proteomes" id="UP001153678"/>
    </source>
</evidence>
<comment type="caution">
    <text evidence="1">The sequence shown here is derived from an EMBL/GenBank/DDBJ whole genome shotgun (WGS) entry which is preliminary data.</text>
</comment>
<accession>A0A9W4T2N2</accession>
<dbReference type="EMBL" id="CAMKVN010006453">
    <property type="protein sequence ID" value="CAI2190298.1"/>
    <property type="molecule type" value="Genomic_DNA"/>
</dbReference>
<sequence>MALYYSGSSTELKHFRLLILKTAKLDQSDNEEEYEEEDTENPPSSISLFEVLKKIEPEYPLLTLNCRFDSLLTEQMDFKFTIVKRVCKRHSQELRDYVIFQTLPAIIVNL</sequence>
<organism evidence="1 2">
    <name type="scientific">Funneliformis geosporum</name>
    <dbReference type="NCBI Taxonomy" id="1117311"/>
    <lineage>
        <taxon>Eukaryota</taxon>
        <taxon>Fungi</taxon>
        <taxon>Fungi incertae sedis</taxon>
        <taxon>Mucoromycota</taxon>
        <taxon>Glomeromycotina</taxon>
        <taxon>Glomeromycetes</taxon>
        <taxon>Glomerales</taxon>
        <taxon>Glomeraceae</taxon>
        <taxon>Funneliformis</taxon>
    </lineage>
</organism>
<evidence type="ECO:0000313" key="1">
    <source>
        <dbReference type="EMBL" id="CAI2190298.1"/>
    </source>
</evidence>
<reference evidence="1" key="1">
    <citation type="submission" date="2022-08" db="EMBL/GenBank/DDBJ databases">
        <authorList>
            <person name="Kallberg Y."/>
            <person name="Tangrot J."/>
            <person name="Rosling A."/>
        </authorList>
    </citation>
    <scope>NUCLEOTIDE SEQUENCE</scope>
    <source>
        <strain evidence="1">Wild A</strain>
    </source>
</reference>
<protein>
    <submittedName>
        <fullName evidence="1">12277_t:CDS:1</fullName>
    </submittedName>
</protein>
<dbReference type="Proteomes" id="UP001153678">
    <property type="component" value="Unassembled WGS sequence"/>
</dbReference>